<evidence type="ECO:0000256" key="8">
    <source>
        <dbReference type="ARBA" id="ARBA00022679"/>
    </source>
</evidence>
<keyword evidence="6" id="KW-0441">Lipid A biosynthesis</keyword>
<dbReference type="EC" id="2.4.1.182" evidence="3 11"/>
<dbReference type="SUPFAM" id="SSF53756">
    <property type="entry name" value="UDP-Glycosyltransferase/glycogen phosphorylase"/>
    <property type="match status" value="1"/>
</dbReference>
<evidence type="ECO:0000256" key="1">
    <source>
        <dbReference type="ARBA" id="ARBA00002056"/>
    </source>
</evidence>
<comment type="function">
    <text evidence="1">Condensation of UDP-2,3-diacylglucosamine and 2,3-diacylglucosamine-1-phosphate to form lipid A disaccharide, a precursor of lipid A, a phosphorylated glycolipid that anchors the lipopolysaccharide to the outer membrane of the cell.</text>
</comment>
<evidence type="ECO:0000256" key="6">
    <source>
        <dbReference type="ARBA" id="ARBA00022556"/>
    </source>
</evidence>
<reference evidence="12 13" key="1">
    <citation type="submission" date="2023-04" db="EMBL/GenBank/DDBJ databases">
        <title>Complete genome sequence of Alisedimentitalea scapharcae.</title>
        <authorList>
            <person name="Rong J.-C."/>
            <person name="Yi M.-L."/>
            <person name="Zhao Q."/>
        </authorList>
    </citation>
    <scope>NUCLEOTIDE SEQUENCE [LARGE SCALE GENOMIC DNA]</scope>
    <source>
        <strain evidence="12 13">KCTC 42119</strain>
    </source>
</reference>
<evidence type="ECO:0000256" key="7">
    <source>
        <dbReference type="ARBA" id="ARBA00022676"/>
    </source>
</evidence>
<keyword evidence="7 12" id="KW-0328">Glycosyltransferase</keyword>
<keyword evidence="8 12" id="KW-0808">Transferase</keyword>
<dbReference type="InterPro" id="IPR003835">
    <property type="entry name" value="Glyco_trans_19"/>
</dbReference>
<keyword evidence="13" id="KW-1185">Reference proteome</keyword>
<keyword evidence="5" id="KW-0444">Lipid biosynthesis</keyword>
<evidence type="ECO:0000256" key="2">
    <source>
        <dbReference type="ARBA" id="ARBA00007868"/>
    </source>
</evidence>
<proteinExistence type="inferred from homology"/>
<evidence type="ECO:0000313" key="13">
    <source>
        <dbReference type="Proteomes" id="UP001623232"/>
    </source>
</evidence>
<evidence type="ECO:0000256" key="11">
    <source>
        <dbReference type="NCBIfam" id="TIGR00215"/>
    </source>
</evidence>
<dbReference type="RefSeq" id="WP_406644465.1">
    <property type="nucleotide sequence ID" value="NZ_CP123584.1"/>
</dbReference>
<dbReference type="NCBIfam" id="TIGR00215">
    <property type="entry name" value="lpxB"/>
    <property type="match status" value="1"/>
</dbReference>
<dbReference type="PANTHER" id="PTHR30372">
    <property type="entry name" value="LIPID-A-DISACCHARIDE SYNTHASE"/>
    <property type="match status" value="1"/>
</dbReference>
<sequence>MRVFLLAGELSGDRLGGALMAGLRELVEDVEFQGVGGPSMQEQGLSSLFPMDELSVMGIFEVLPKYAQLKRRIAQTAQAVLDSKPDVLITIDSPDFSLRVAKLVKASSSIRTVHYVAPSVWAWRPERAAKMARVIDHVLALLSFEPPYMTAAGMACDFVGHPVVAEPKATDEDVARFRVESGVGDAPYVLALPGSRRGEVGRLTPVFGAALSAFKQRHPQFRIVVPAAGPVASLLHQTMQSWPADTIVLDPADVARDQALTRKRAAFAGATLAMAASGTVSLELAAARTPMVIGYNFNWLTWQIMKRKALIDTVTLVNLVSDTRVVPECLGPECTAENLTRALDSVLEHPEAQQQAMELTMQRLGEGGEAPGLRAARAVLAGLERSGKSNKD</sequence>
<protein>
    <recommendedName>
        <fullName evidence="4 11">Lipid-A-disaccharide synthase</fullName>
        <ecNumber evidence="3 11">2.4.1.182</ecNumber>
    </recommendedName>
</protein>
<dbReference type="Pfam" id="PF02684">
    <property type="entry name" value="LpxB"/>
    <property type="match status" value="1"/>
</dbReference>
<evidence type="ECO:0000256" key="5">
    <source>
        <dbReference type="ARBA" id="ARBA00022516"/>
    </source>
</evidence>
<evidence type="ECO:0000256" key="9">
    <source>
        <dbReference type="ARBA" id="ARBA00023098"/>
    </source>
</evidence>
<organism evidence="12 13">
    <name type="scientific">Aliisedimentitalea scapharcae</name>
    <dbReference type="NCBI Taxonomy" id="1524259"/>
    <lineage>
        <taxon>Bacteria</taxon>
        <taxon>Pseudomonadati</taxon>
        <taxon>Pseudomonadota</taxon>
        <taxon>Alphaproteobacteria</taxon>
        <taxon>Rhodobacterales</taxon>
        <taxon>Roseobacteraceae</taxon>
        <taxon>Aliisedimentitalea</taxon>
    </lineage>
</organism>
<dbReference type="PANTHER" id="PTHR30372:SF4">
    <property type="entry name" value="LIPID-A-DISACCHARIDE SYNTHASE, MITOCHONDRIAL-RELATED"/>
    <property type="match status" value="1"/>
</dbReference>
<dbReference type="Proteomes" id="UP001623232">
    <property type="component" value="Chromosome"/>
</dbReference>
<keyword evidence="9" id="KW-0443">Lipid metabolism</keyword>
<gene>
    <name evidence="12" type="primary">lpxB</name>
    <name evidence="12" type="ORF">QEZ52_11350</name>
</gene>
<evidence type="ECO:0000313" key="12">
    <source>
        <dbReference type="EMBL" id="WZK87227.1"/>
    </source>
</evidence>
<name>A0ABZ2XPE8_9RHOB</name>
<accession>A0ABZ2XPE8</accession>
<dbReference type="GO" id="GO:0008915">
    <property type="term" value="F:lipid-A-disaccharide synthase activity"/>
    <property type="evidence" value="ECO:0007669"/>
    <property type="project" value="UniProtKB-EC"/>
</dbReference>
<dbReference type="EMBL" id="CP123584">
    <property type="protein sequence ID" value="WZK87227.1"/>
    <property type="molecule type" value="Genomic_DNA"/>
</dbReference>
<comment type="similarity">
    <text evidence="2">Belongs to the LpxB family.</text>
</comment>
<evidence type="ECO:0000256" key="4">
    <source>
        <dbReference type="ARBA" id="ARBA00020902"/>
    </source>
</evidence>
<evidence type="ECO:0000256" key="3">
    <source>
        <dbReference type="ARBA" id="ARBA00012687"/>
    </source>
</evidence>
<evidence type="ECO:0000256" key="10">
    <source>
        <dbReference type="ARBA" id="ARBA00048975"/>
    </source>
</evidence>
<comment type="catalytic activity">
    <reaction evidence="10">
        <text>a lipid X + a UDP-2-N,3-O-bis[(3R)-3-hydroxyacyl]-alpha-D-glucosamine = a lipid A disaccharide + UDP + H(+)</text>
        <dbReference type="Rhea" id="RHEA:67828"/>
        <dbReference type="ChEBI" id="CHEBI:15378"/>
        <dbReference type="ChEBI" id="CHEBI:58223"/>
        <dbReference type="ChEBI" id="CHEBI:137748"/>
        <dbReference type="ChEBI" id="CHEBI:176338"/>
        <dbReference type="ChEBI" id="CHEBI:176343"/>
        <dbReference type="EC" id="2.4.1.182"/>
    </reaction>
</comment>